<organism evidence="1 2">
    <name type="scientific">Parachlamydia acanthamoebae (strain UV7)</name>
    <dbReference type="NCBI Taxonomy" id="765952"/>
    <lineage>
        <taxon>Bacteria</taxon>
        <taxon>Pseudomonadati</taxon>
        <taxon>Chlamydiota</taxon>
        <taxon>Chlamydiia</taxon>
        <taxon>Parachlamydiales</taxon>
        <taxon>Parachlamydiaceae</taxon>
        <taxon>Parachlamydia</taxon>
    </lineage>
</organism>
<name>F8L0J1_PARAV</name>
<dbReference type="KEGG" id="puv:PUV_17860"/>
<protein>
    <submittedName>
        <fullName evidence="1">Uncharacterized protein</fullName>
    </submittedName>
</protein>
<sequence>MSFAIQSFEPKCQSEVIDLIERIQIGEFNIPIEEGQQKELQSIFSVFSKK</sequence>
<dbReference type="AlphaFoldDB" id="F8L0J1"/>
<proteinExistence type="predicted"/>
<gene>
    <name evidence="1" type="ordered locus">PUV_17860</name>
</gene>
<evidence type="ECO:0000313" key="2">
    <source>
        <dbReference type="Proteomes" id="UP000000495"/>
    </source>
</evidence>
<dbReference type="Proteomes" id="UP000000495">
    <property type="component" value="Chromosome"/>
</dbReference>
<keyword evidence="2" id="KW-1185">Reference proteome</keyword>
<accession>F8L0J1</accession>
<dbReference type="HOGENOM" id="CLU_3120756_0_0_0"/>
<dbReference type="STRING" id="765952.PUV_17860"/>
<reference evidence="1 2" key="2">
    <citation type="journal article" date="2011" name="Mol. Biol. Evol.">
        <title>Unity in variety--the pan-genome of the Chlamydiae.</title>
        <authorList>
            <person name="Collingro A."/>
            <person name="Tischler P."/>
            <person name="Weinmaier T."/>
            <person name="Penz T."/>
            <person name="Heinz E."/>
            <person name="Brunham R.C."/>
            <person name="Read T.D."/>
            <person name="Bavoil P.M."/>
            <person name="Sachse K."/>
            <person name="Kahane S."/>
            <person name="Friedman M.G."/>
            <person name="Rattei T."/>
            <person name="Myers G.S."/>
            <person name="Horn M."/>
        </authorList>
    </citation>
    <scope>NUCLEOTIDE SEQUENCE [LARGE SCALE GENOMIC DNA]</scope>
    <source>
        <strain evidence="2">UV7</strain>
    </source>
</reference>
<dbReference type="EMBL" id="FR872580">
    <property type="protein sequence ID" value="CCB86736.1"/>
    <property type="molecule type" value="Genomic_DNA"/>
</dbReference>
<evidence type="ECO:0000313" key="1">
    <source>
        <dbReference type="EMBL" id="CCB86736.1"/>
    </source>
</evidence>
<reference key="1">
    <citation type="journal article" date="2011" name="Mol. Biol. Evol.">
        <title>Unity in variety -- the pan-genome of the Chlamydiae.</title>
        <authorList>
            <person name="Collingro A."/>
            <person name="Tischler P."/>
            <person name="Weinmaier T."/>
            <person name="Penz T."/>
            <person name="Heinz E."/>
            <person name="Brunham R.C."/>
            <person name="Read T.D."/>
            <person name="Bavoil P.M."/>
            <person name="Sachse K."/>
            <person name="Kahane S."/>
            <person name="Friedman M.G."/>
            <person name="Rattei T."/>
            <person name="Myers G.S.A."/>
            <person name="Horn M."/>
        </authorList>
    </citation>
    <scope>NUCLEOTIDE SEQUENCE</scope>
    <source>
        <strain>UV7</strain>
    </source>
</reference>